<dbReference type="FunFam" id="2.40.50.140:FF:000165">
    <property type="entry name" value="Chaperone CsaA"/>
    <property type="match status" value="1"/>
</dbReference>
<sequence length="114" mass="12808">MNENEISIEDFEQVEIRVGRIVQIEPFPEGRYSSHILQIDFGDELGTRKSLARLIPNYADADLMGRQVLCVVNLPPRQIGKHRSEVLTLGVPDAEGNVVLLRPDRDVPLGGKLY</sequence>
<dbReference type="InterPro" id="IPR002547">
    <property type="entry name" value="tRNA-bd_dom"/>
</dbReference>
<protein>
    <submittedName>
        <fullName evidence="5">tRNA-binding protein YgjH</fullName>
    </submittedName>
</protein>
<reference evidence="5 6" key="1">
    <citation type="submission" date="2019-02" db="EMBL/GenBank/DDBJ databases">
        <title>Deep-cultivation of Planctomycetes and their phenomic and genomic characterization uncovers novel biology.</title>
        <authorList>
            <person name="Wiegand S."/>
            <person name="Jogler M."/>
            <person name="Boedeker C."/>
            <person name="Pinto D."/>
            <person name="Vollmers J."/>
            <person name="Rivas-Marin E."/>
            <person name="Kohn T."/>
            <person name="Peeters S.H."/>
            <person name="Heuer A."/>
            <person name="Rast P."/>
            <person name="Oberbeckmann S."/>
            <person name="Bunk B."/>
            <person name="Jeske O."/>
            <person name="Meyerdierks A."/>
            <person name="Storesund J.E."/>
            <person name="Kallscheuer N."/>
            <person name="Luecker S."/>
            <person name="Lage O.M."/>
            <person name="Pohl T."/>
            <person name="Merkel B.J."/>
            <person name="Hornburger P."/>
            <person name="Mueller R.-W."/>
            <person name="Bruemmer F."/>
            <person name="Labrenz M."/>
            <person name="Spormann A.M."/>
            <person name="Op den Camp H."/>
            <person name="Overmann J."/>
            <person name="Amann R."/>
            <person name="Jetten M.S.M."/>
            <person name="Mascher T."/>
            <person name="Medema M.H."/>
            <person name="Devos D.P."/>
            <person name="Kaster A.-K."/>
            <person name="Ovreas L."/>
            <person name="Rohde M."/>
            <person name="Galperin M.Y."/>
            <person name="Jogler C."/>
        </authorList>
    </citation>
    <scope>NUCLEOTIDE SEQUENCE [LARGE SCALE GENOMIC DNA]</scope>
    <source>
        <strain evidence="5 6">V6</strain>
    </source>
</reference>
<proteinExistence type="predicted"/>
<gene>
    <name evidence="5" type="primary">ygjH</name>
    <name evidence="5" type="ORF">V6x_18910</name>
</gene>
<dbReference type="Pfam" id="PF01588">
    <property type="entry name" value="tRNA_bind"/>
    <property type="match status" value="1"/>
</dbReference>
<dbReference type="EMBL" id="CP036347">
    <property type="protein sequence ID" value="QDU02190.1"/>
    <property type="molecule type" value="Genomic_DNA"/>
</dbReference>
<dbReference type="NCBIfam" id="TIGR02222">
    <property type="entry name" value="chap_CsaA"/>
    <property type="match status" value="1"/>
</dbReference>
<dbReference type="InterPro" id="IPR012340">
    <property type="entry name" value="NA-bd_OB-fold"/>
</dbReference>
<name>A0A517WAB2_9PLAN</name>
<dbReference type="Gene3D" id="2.40.50.140">
    <property type="entry name" value="Nucleic acid-binding proteins"/>
    <property type="match status" value="1"/>
</dbReference>
<dbReference type="SUPFAM" id="SSF50249">
    <property type="entry name" value="Nucleic acid-binding proteins"/>
    <property type="match status" value="1"/>
</dbReference>
<dbReference type="NCBIfam" id="NF007495">
    <property type="entry name" value="PRK10089.1-4"/>
    <property type="match status" value="1"/>
</dbReference>
<dbReference type="NCBIfam" id="NF007494">
    <property type="entry name" value="PRK10089.1-3"/>
    <property type="match status" value="1"/>
</dbReference>
<evidence type="ECO:0000313" key="6">
    <source>
        <dbReference type="Proteomes" id="UP000320722"/>
    </source>
</evidence>
<accession>A0A517WAB2</accession>
<organism evidence="5 6">
    <name type="scientific">Gimesia chilikensis</name>
    <dbReference type="NCBI Taxonomy" id="2605989"/>
    <lineage>
        <taxon>Bacteria</taxon>
        <taxon>Pseudomonadati</taxon>
        <taxon>Planctomycetota</taxon>
        <taxon>Planctomycetia</taxon>
        <taxon>Planctomycetales</taxon>
        <taxon>Planctomycetaceae</taxon>
        <taxon>Gimesia</taxon>
    </lineage>
</organism>
<evidence type="ECO:0000256" key="3">
    <source>
        <dbReference type="PROSITE-ProRule" id="PRU00209"/>
    </source>
</evidence>
<keyword evidence="2 3" id="KW-0694">RNA-binding</keyword>
<evidence type="ECO:0000313" key="5">
    <source>
        <dbReference type="EMBL" id="QDU02190.1"/>
    </source>
</evidence>
<dbReference type="InterPro" id="IPR008231">
    <property type="entry name" value="CsaA"/>
</dbReference>
<dbReference type="PROSITE" id="PS50886">
    <property type="entry name" value="TRBD"/>
    <property type="match status" value="1"/>
</dbReference>
<evidence type="ECO:0000259" key="4">
    <source>
        <dbReference type="PROSITE" id="PS50886"/>
    </source>
</evidence>
<dbReference type="RefSeq" id="WP_145038775.1">
    <property type="nucleotide sequence ID" value="NZ_CP036342.1"/>
</dbReference>
<dbReference type="Proteomes" id="UP000320722">
    <property type="component" value="Chromosome"/>
</dbReference>
<dbReference type="GO" id="GO:0000049">
    <property type="term" value="F:tRNA binding"/>
    <property type="evidence" value="ECO:0007669"/>
    <property type="project" value="UniProtKB-UniRule"/>
</dbReference>
<dbReference type="AlphaFoldDB" id="A0A517WAB2"/>
<dbReference type="PANTHER" id="PTHR11586">
    <property type="entry name" value="TRNA-AMINOACYLATION COFACTOR ARC1 FAMILY MEMBER"/>
    <property type="match status" value="1"/>
</dbReference>
<feature type="domain" description="TRNA-binding" evidence="4">
    <location>
        <begin position="10"/>
        <end position="114"/>
    </location>
</feature>
<dbReference type="InterPro" id="IPR051270">
    <property type="entry name" value="Tyrosine-tRNA_ligase_regulator"/>
</dbReference>
<evidence type="ECO:0000256" key="1">
    <source>
        <dbReference type="ARBA" id="ARBA00022555"/>
    </source>
</evidence>
<keyword evidence="1 3" id="KW-0820">tRNA-binding</keyword>
<evidence type="ECO:0000256" key="2">
    <source>
        <dbReference type="ARBA" id="ARBA00022884"/>
    </source>
</evidence>
<dbReference type="CDD" id="cd02798">
    <property type="entry name" value="tRNA_bind_CsaA"/>
    <property type="match status" value="1"/>
</dbReference>
<dbReference type="PANTHER" id="PTHR11586:SF37">
    <property type="entry name" value="TRNA-BINDING DOMAIN-CONTAINING PROTEIN"/>
    <property type="match status" value="1"/>
</dbReference>